<dbReference type="eggNOG" id="COG4798">
    <property type="taxonomic scope" value="Bacteria"/>
</dbReference>
<comment type="caution">
    <text evidence="2">The sequence shown here is derived from an EMBL/GenBank/DDBJ whole genome shotgun (WGS) entry which is preliminary data.</text>
</comment>
<keyword evidence="1" id="KW-0732">Signal</keyword>
<evidence type="ECO:0008006" key="4">
    <source>
        <dbReference type="Google" id="ProtNLM"/>
    </source>
</evidence>
<feature type="signal peptide" evidence="1">
    <location>
        <begin position="1"/>
        <end position="22"/>
    </location>
</feature>
<organism evidence="2 3">
    <name type="scientific">Novosphingobium pentaromativorans US6-1</name>
    <dbReference type="NCBI Taxonomy" id="1088721"/>
    <lineage>
        <taxon>Bacteria</taxon>
        <taxon>Pseudomonadati</taxon>
        <taxon>Pseudomonadota</taxon>
        <taxon>Alphaproteobacteria</taxon>
        <taxon>Sphingomonadales</taxon>
        <taxon>Sphingomonadaceae</taxon>
        <taxon>Novosphingobium</taxon>
    </lineage>
</organism>
<dbReference type="InterPro" id="IPR029063">
    <property type="entry name" value="SAM-dependent_MTases_sf"/>
</dbReference>
<dbReference type="AlphaFoldDB" id="G6E8D4"/>
<gene>
    <name evidence="2" type="ORF">NSU_0605</name>
</gene>
<evidence type="ECO:0000313" key="3">
    <source>
        <dbReference type="Proteomes" id="UP000004030"/>
    </source>
</evidence>
<dbReference type="InterPro" id="IPR016980">
    <property type="entry name" value="S-AdoMet-dep_MeTrfase_Alr7345"/>
</dbReference>
<dbReference type="PIRSF" id="PIRSF031679">
    <property type="entry name" value="Mtase_Alr7345_prd"/>
    <property type="match status" value="1"/>
</dbReference>
<name>G6E8D4_9SPHN</name>
<dbReference type="STRING" id="1088721.JI59_17090"/>
<evidence type="ECO:0000313" key="2">
    <source>
        <dbReference type="EMBL" id="EHJ62474.1"/>
    </source>
</evidence>
<feature type="chain" id="PRO_5003488114" description="Methyltransferase" evidence="1">
    <location>
        <begin position="23"/>
        <end position="288"/>
    </location>
</feature>
<evidence type="ECO:0000256" key="1">
    <source>
        <dbReference type="SAM" id="SignalP"/>
    </source>
</evidence>
<reference evidence="2 3" key="1">
    <citation type="journal article" date="2012" name="J. Bacteriol.">
        <title>Genome sequence of benzo(a)pyrene-degrading bacterium Novosphingobium pentaromativorans US6-1.</title>
        <authorList>
            <person name="Luo Y.R."/>
            <person name="Kang S.G."/>
            <person name="Kim S.J."/>
            <person name="Kim M.R."/>
            <person name="Li N."/>
            <person name="Lee J.H."/>
            <person name="Kwon K.K."/>
        </authorList>
    </citation>
    <scope>NUCLEOTIDE SEQUENCE [LARGE SCALE GENOMIC DNA]</scope>
    <source>
        <strain evidence="2 3">US6-1</strain>
    </source>
</reference>
<dbReference type="Gene3D" id="3.40.50.150">
    <property type="entry name" value="Vaccinia Virus protein VP39"/>
    <property type="match status" value="1"/>
</dbReference>
<keyword evidence="3" id="KW-1185">Reference proteome</keyword>
<proteinExistence type="predicted"/>
<protein>
    <recommendedName>
        <fullName evidence="4">Methyltransferase</fullName>
    </recommendedName>
</protein>
<dbReference type="Proteomes" id="UP000004030">
    <property type="component" value="Unassembled WGS sequence"/>
</dbReference>
<dbReference type="PATRIC" id="fig|1088721.3.peg.597"/>
<dbReference type="EMBL" id="AGFM01000008">
    <property type="protein sequence ID" value="EHJ62474.1"/>
    <property type="molecule type" value="Genomic_DNA"/>
</dbReference>
<dbReference type="SUPFAM" id="SSF53335">
    <property type="entry name" value="S-adenosyl-L-methionine-dependent methyltransferases"/>
    <property type="match status" value="1"/>
</dbReference>
<sequence length="288" mass="31846">MMRRTLVAVSSFLGLLAAPLCAATVEAGADARTEADFCKGCEALVELALAHPARKDDRERDAARHPAETLSFFRVRPDMKVGEYAPGGGWYSRVLAPYLAREGHLTGLFFNPKQGPFDADKINASAAGFADQVAGWTGLPVQSFSGMTLETVPDDQKGTFDRILVVRMMHNMMRWNIADSEIKAMRALLKDDGLLGIVQHRAKADAPYAVSYGNRGYLREADVIKFMEVNGFELVARSEVNANPRDTADWEEGVWTLPPTYALKDKDKAKYAAIGESDRMTLLFRKRP</sequence>
<accession>G6E8D4</accession>